<evidence type="ECO:0000256" key="2">
    <source>
        <dbReference type="ARBA" id="ARBA00022525"/>
    </source>
</evidence>
<dbReference type="Pfam" id="PF13330">
    <property type="entry name" value="Mucin2_WxxW"/>
    <property type="match status" value="17"/>
</dbReference>
<feature type="region of interest" description="Disordered" evidence="5">
    <location>
        <begin position="2646"/>
        <end position="2702"/>
    </location>
</feature>
<feature type="compositionally biased region" description="Low complexity" evidence="5">
    <location>
        <begin position="316"/>
        <end position="360"/>
    </location>
</feature>
<feature type="domain" description="WxxW" evidence="6">
    <location>
        <begin position="745"/>
        <end position="832"/>
    </location>
</feature>
<feature type="region of interest" description="Disordered" evidence="5">
    <location>
        <begin position="840"/>
        <end position="896"/>
    </location>
</feature>
<feature type="domain" description="WxxW" evidence="6">
    <location>
        <begin position="366"/>
        <end position="452"/>
    </location>
</feature>
<feature type="compositionally biased region" description="Low complexity" evidence="5">
    <location>
        <begin position="693"/>
        <end position="733"/>
    </location>
</feature>
<feature type="region of interest" description="Disordered" evidence="5">
    <location>
        <begin position="2318"/>
        <end position="2374"/>
    </location>
</feature>
<feature type="compositionally biased region" description="Low complexity" evidence="5">
    <location>
        <begin position="2931"/>
        <end position="2952"/>
    </location>
</feature>
<keyword evidence="2" id="KW-0964">Secreted</keyword>
<dbReference type="Proteomes" id="UP001174136">
    <property type="component" value="Unassembled WGS sequence"/>
</dbReference>
<keyword evidence="4" id="KW-0325">Glycoprotein</keyword>
<dbReference type="InterPro" id="IPR039675">
    <property type="entry name" value="CILP1/CILP2"/>
</dbReference>
<name>A0AA47ND63_MERPO</name>
<feature type="domain" description="WxxW" evidence="6">
    <location>
        <begin position="2223"/>
        <end position="2310"/>
    </location>
</feature>
<feature type="region of interest" description="Disordered" evidence="5">
    <location>
        <begin position="299"/>
        <end position="360"/>
    </location>
</feature>
<evidence type="ECO:0000256" key="3">
    <source>
        <dbReference type="ARBA" id="ARBA00022729"/>
    </source>
</evidence>
<feature type="compositionally biased region" description="Low complexity" evidence="5">
    <location>
        <begin position="2335"/>
        <end position="2374"/>
    </location>
</feature>
<feature type="domain" description="WxxW" evidence="6">
    <location>
        <begin position="1238"/>
        <end position="1325"/>
    </location>
</feature>
<feature type="compositionally biased region" description="Low complexity" evidence="5">
    <location>
        <begin position="2318"/>
        <end position="2327"/>
    </location>
</feature>
<feature type="compositionally biased region" description="Low complexity" evidence="5">
    <location>
        <begin position="676"/>
        <end position="685"/>
    </location>
</feature>
<feature type="domain" description="WxxW" evidence="6">
    <location>
        <begin position="2714"/>
        <end position="2801"/>
    </location>
</feature>
<feature type="domain" description="WxxW" evidence="6">
    <location>
        <begin position="2386"/>
        <end position="2473"/>
    </location>
</feature>
<feature type="domain" description="WxxW" evidence="6">
    <location>
        <begin position="1731"/>
        <end position="1818"/>
    </location>
</feature>
<feature type="compositionally biased region" description="Low complexity" evidence="5">
    <location>
        <begin position="139"/>
        <end position="148"/>
    </location>
</feature>
<comment type="subcellular location">
    <subcellularLocation>
        <location evidence="1">Secreted</location>
    </subcellularLocation>
</comment>
<evidence type="ECO:0000256" key="5">
    <source>
        <dbReference type="SAM" id="MobiDB-lite"/>
    </source>
</evidence>
<feature type="compositionally biased region" description="Low complexity" evidence="5">
    <location>
        <begin position="2498"/>
        <end position="2539"/>
    </location>
</feature>
<feature type="compositionally biased region" description="Low complexity" evidence="5">
    <location>
        <begin position="2155"/>
        <end position="2164"/>
    </location>
</feature>
<feature type="compositionally biased region" description="Low complexity" evidence="5">
    <location>
        <begin position="1350"/>
        <end position="1391"/>
    </location>
</feature>
<feature type="compositionally biased region" description="Low complexity" evidence="5">
    <location>
        <begin position="1020"/>
        <end position="1061"/>
    </location>
</feature>
<feature type="region of interest" description="Disordered" evidence="5">
    <location>
        <begin position="2482"/>
        <end position="2539"/>
    </location>
</feature>
<evidence type="ECO:0000259" key="6">
    <source>
        <dbReference type="Pfam" id="PF13330"/>
    </source>
</evidence>
<feature type="compositionally biased region" description="Low complexity" evidence="5">
    <location>
        <begin position="2663"/>
        <end position="2702"/>
    </location>
</feature>
<feature type="region of interest" description="Disordered" evidence="5">
    <location>
        <begin position="1334"/>
        <end position="1391"/>
    </location>
</feature>
<evidence type="ECO:0000313" key="8">
    <source>
        <dbReference type="Proteomes" id="UP001174136"/>
    </source>
</evidence>
<feature type="domain" description="WxxW" evidence="6">
    <location>
        <begin position="204"/>
        <end position="291"/>
    </location>
</feature>
<keyword evidence="3" id="KW-0732">Signal</keyword>
<feature type="domain" description="WxxW" evidence="6">
    <location>
        <begin position="2060"/>
        <end position="2147"/>
    </location>
</feature>
<feature type="domain" description="WxxW" evidence="6">
    <location>
        <begin position="908"/>
        <end position="995"/>
    </location>
</feature>
<accession>A0AA47ND63</accession>
<feature type="region of interest" description="Disordered" evidence="5">
    <location>
        <begin position="676"/>
        <end position="733"/>
    </location>
</feature>
<evidence type="ECO:0000256" key="4">
    <source>
        <dbReference type="ARBA" id="ARBA00023180"/>
    </source>
</evidence>
<feature type="region of interest" description="Disordered" evidence="5">
    <location>
        <begin position="1169"/>
        <end position="1226"/>
    </location>
</feature>
<feature type="domain" description="WxxW" evidence="6">
    <location>
        <begin position="1566"/>
        <end position="1653"/>
    </location>
</feature>
<feature type="region of interest" description="Disordered" evidence="5">
    <location>
        <begin position="139"/>
        <end position="191"/>
    </location>
</feature>
<feature type="compositionally biased region" description="Low complexity" evidence="5">
    <location>
        <begin position="1678"/>
        <end position="1719"/>
    </location>
</feature>
<feature type="compositionally biased region" description="Low complexity" evidence="5">
    <location>
        <begin position="156"/>
        <end position="191"/>
    </location>
</feature>
<evidence type="ECO:0000313" key="7">
    <source>
        <dbReference type="EMBL" id="KAK0156054.1"/>
    </source>
</evidence>
<dbReference type="InterPro" id="IPR025155">
    <property type="entry name" value="WxxW_domain"/>
</dbReference>
<feature type="compositionally biased region" description="Low complexity" evidence="5">
    <location>
        <begin position="1185"/>
        <end position="1226"/>
    </location>
</feature>
<feature type="domain" description="WxxW" evidence="6">
    <location>
        <begin position="44"/>
        <end position="131"/>
    </location>
</feature>
<organism evidence="7 8">
    <name type="scientific">Merluccius polli</name>
    <name type="common">Benguela hake</name>
    <name type="synonym">Merluccius cadenati</name>
    <dbReference type="NCBI Taxonomy" id="89951"/>
    <lineage>
        <taxon>Eukaryota</taxon>
        <taxon>Metazoa</taxon>
        <taxon>Chordata</taxon>
        <taxon>Craniata</taxon>
        <taxon>Vertebrata</taxon>
        <taxon>Euteleostomi</taxon>
        <taxon>Actinopterygii</taxon>
        <taxon>Neopterygii</taxon>
        <taxon>Teleostei</taxon>
        <taxon>Neoteleostei</taxon>
        <taxon>Acanthomorphata</taxon>
        <taxon>Zeiogadaria</taxon>
        <taxon>Gadariae</taxon>
        <taxon>Gadiformes</taxon>
        <taxon>Gadoidei</taxon>
        <taxon>Merlucciidae</taxon>
        <taxon>Merluccius</taxon>
    </lineage>
</organism>
<evidence type="ECO:0000256" key="1">
    <source>
        <dbReference type="ARBA" id="ARBA00004613"/>
    </source>
</evidence>
<dbReference type="PANTHER" id="PTHR15031">
    <property type="entry name" value="CARTILAGE INTERMEDIATE LAYER PROTEIN CLIP"/>
    <property type="match status" value="1"/>
</dbReference>
<dbReference type="GO" id="GO:0005576">
    <property type="term" value="C:extracellular region"/>
    <property type="evidence" value="ECO:0007669"/>
    <property type="project" value="UniProtKB-SubCell"/>
</dbReference>
<feature type="compositionally biased region" description="Low complexity" evidence="5">
    <location>
        <begin position="840"/>
        <end position="849"/>
    </location>
</feature>
<feature type="domain" description="WxxW" evidence="6">
    <location>
        <begin position="1073"/>
        <end position="1160"/>
    </location>
</feature>
<feature type="compositionally biased region" description="Low complexity" evidence="5">
    <location>
        <begin position="2008"/>
        <end position="2048"/>
    </location>
</feature>
<feature type="region of interest" description="Disordered" evidence="5">
    <location>
        <begin position="2812"/>
        <end position="2869"/>
    </location>
</feature>
<protein>
    <submittedName>
        <fullName evidence="7">Mucin-5AC</fullName>
    </submittedName>
</protein>
<feature type="region of interest" description="Disordered" evidence="5">
    <location>
        <begin position="1004"/>
        <end position="1061"/>
    </location>
</feature>
<feature type="region of interest" description="Disordered" evidence="5">
    <location>
        <begin position="1827"/>
        <end position="1884"/>
    </location>
</feature>
<feature type="region of interest" description="Disordered" evidence="5">
    <location>
        <begin position="492"/>
        <end position="569"/>
    </location>
</feature>
<feature type="region of interest" description="Disordered" evidence="5">
    <location>
        <begin position="2155"/>
        <end position="2211"/>
    </location>
</feature>
<feature type="domain" description="WxxW" evidence="6">
    <location>
        <begin position="581"/>
        <end position="668"/>
    </location>
</feature>
<feature type="region of interest" description="Disordered" evidence="5">
    <location>
        <begin position="1992"/>
        <end position="2048"/>
    </location>
</feature>
<gene>
    <name evidence="7" type="primary">MUC5AC_0</name>
    <name evidence="7" type="ORF">N1851_001401</name>
</gene>
<feature type="region of interest" description="Disordered" evidence="5">
    <location>
        <begin position="1"/>
        <end position="32"/>
    </location>
</feature>
<dbReference type="EMBL" id="JAOPHQ010000038">
    <property type="protein sequence ID" value="KAK0156054.1"/>
    <property type="molecule type" value="Genomic_DNA"/>
</dbReference>
<feature type="compositionally biased region" description="Low complexity" evidence="5">
    <location>
        <begin position="1843"/>
        <end position="1884"/>
    </location>
</feature>
<comment type="caution">
    <text evidence="7">The sequence shown here is derived from an EMBL/GenBank/DDBJ whole genome shotgun (WGS) entry which is preliminary data.</text>
</comment>
<feature type="compositionally biased region" description="Low complexity" evidence="5">
    <location>
        <begin position="299"/>
        <end position="308"/>
    </location>
</feature>
<proteinExistence type="predicted"/>
<feature type="region of interest" description="Disordered" evidence="5">
    <location>
        <begin position="1662"/>
        <end position="1719"/>
    </location>
</feature>
<feature type="compositionally biased region" description="Low complexity" evidence="5">
    <location>
        <begin position="2826"/>
        <end position="2860"/>
    </location>
</feature>
<feature type="compositionally biased region" description="Low complexity" evidence="5">
    <location>
        <begin position="1498"/>
        <end position="1507"/>
    </location>
</feature>
<feature type="compositionally biased region" description="Low complexity" evidence="5">
    <location>
        <begin position="2646"/>
        <end position="2655"/>
    </location>
</feature>
<feature type="domain" description="WxxW" evidence="6">
    <location>
        <begin position="2551"/>
        <end position="2638"/>
    </location>
</feature>
<keyword evidence="8" id="KW-1185">Reference proteome</keyword>
<feature type="compositionally biased region" description="Low complexity" evidence="5">
    <location>
        <begin position="2172"/>
        <end position="2211"/>
    </location>
</feature>
<feature type="domain" description="WxxW" evidence="6">
    <location>
        <begin position="1403"/>
        <end position="1490"/>
    </location>
</feature>
<reference evidence="7" key="1">
    <citation type="journal article" date="2023" name="Front. Mar. Sci.">
        <title>A new Merluccius polli reference genome to investigate the effects of global change in West African waters.</title>
        <authorList>
            <person name="Mateo J.L."/>
            <person name="Blanco-Fernandez C."/>
            <person name="Garcia-Vazquez E."/>
            <person name="Machado-Schiaffino G."/>
        </authorList>
    </citation>
    <scope>NUCLEOTIDE SEQUENCE</scope>
    <source>
        <strain evidence="7">C29</strain>
        <tissue evidence="7">Fin</tissue>
    </source>
</reference>
<feature type="region of interest" description="Disordered" evidence="5">
    <location>
        <begin position="2931"/>
        <end position="2955"/>
    </location>
</feature>
<feature type="domain" description="WxxW" evidence="6">
    <location>
        <begin position="1896"/>
        <end position="1983"/>
    </location>
</feature>
<sequence length="3000" mass="316831">MSPTTTTTTTPTTTPVPTTPTKTTTSTTTSPVTPTCPGIMTCDWSEWFNFGEPTTGPNGGEDESIQKIIAAGHGICSAPDDVECRAILYPTLPLSEVGQDVTCNPRVGLVCRNNEQGLQQQCLDYKIRVRCCTCHPSTTSPTTSMTTTPVPPTSTPAPIVSSTTSPTTTTPTTTPVPTTPTKTTPSTTTSPVTPTCPGIMICDWSEWFNFGEPTTGPEGGEDESIQKIIAAGHGICSAPEDVECRAILYPTLPISEVGQDVTCNPRVGLVCRNNEQGLQQQCLDYKIRVRCCTCHPSTTSPTTSMTTTPVPPTSTPAPTVVGSTTASPTTTTTTTTPPQPQPTTNRSQPTTNLTESPTPCETTCEWSKWISIDYPQVGPGGGDIENITTIIQKGYDICKTPVAIKCQAVHFPGVALSALGQKVECNTQVGLICKNKDQFPPICYDYEIKVECCKKVNCPTTKPTPTSTVTITPMTTVTAKPTATIVTITSPTTMTTTTPIPTTTTPTTVTSPTTTTTMVPPTSTPAPIVVSSTTTSPTTTTTTTTTTPTTTPVPTTPTKTTPSTTTSPVTPTCPGIMTCDWSGWFNFGEPTTGPNGGEDESIQKIIAAGHGICSAPEDVECRAILYPTLPLSEVGQDVTCNPRVGLVCRNNEQGLQQQCLDYKIRVRCCTCHPSTTSPTTSMTTTPVPPTSTPAPIVSSTTTSPTTTTTTTPTTTPVPTTPTKTTPSTTTSPVTPTCPGIMTCDWSEWFNFGEPTTGPNGGEDESIQKIIAAGHGICSAPEDVECRAILYPTLPLSEVGQDVTCNPRVGLVCRNNEQGLQQQCLDYKIRVRCCTCHPSTTSPTTSMTTTPVPPTSTPAPIVSSTTSPTTTTTTTPTTTPVPTTPTKTTPSTTTSPVTPTCPGIMTCDWSEWFNFGEPTTGPDGGEDESIQKIIAAGHGICSAPEDVECRAILYPTLPLSEVGQDVTCNPRVGLVCRNNEQGLQQQCLDYKIRVRCCTCHPSTTSPTTSMTTTPVPPTSTPAPIVVSSTTTSPTTTTTTTPTTTPVPTTPTKTTPSTTTSPVTPTCPGIMTCDWSEWFNFGEPTTGPNGGEDESIQKIIAAGHGICSAPEDVECRAILYPTLPLSEVGQDVTCNPRVGLVCRNNEQGLQQQCLDYKIRVRCCTCHPSTTSPTTSMTTTPVPPTSTPAPIVVSSTTTSPTTTTTTTPTTTPVPTTPTKTTPSTTTSPVTPTCPGIMTCDWSEWFNFGEPTTGPNGGEDESIQKIIAAGHGICSAPEDVECRAILYPTLPLSEVGQDVTCNPRVGLVCRNNEQGLQQQCLDYKIRVRCCTCHPSTTSPTTSMTTTPVPPTSTPAPIVVSSTTSPTTTTTTTTPTTTPVPTTPTKTTPSTTTSPVTPTCPGIMTCDWSEWFNFGEPTTGPNGGEDESIQKIIAAGHGICSAPEDVECRAILYPTLPLSEVGQDVTCNPRVGLVCRNNEQGLQQQCLDYKIRVRCCTCHPSTTSPTTSMTTTPVPPTSTPAPIVSSTTSPTTTTTTTPTTTPVPTTPTKTTPSTTTSPVTPTCPGIMTCDWSEWFNFGEPTTGPDGGEDESIQKIIAAGHGICSAPEDVECRAILYPTLPLSEVGQDVTCNPRVGLVCRNNEQGLQQQCLDYKIRVRCCTCHPSTTSPTTSMTTTPVPPTSTPAPIVVSSTTTSPTTTTTTTPTTTPVPTTPTKTTPSTTTSPVTPTCPGIMTCDWSEWFNFGEPTTGPNGGEDESIQKIIAAGHGICSAPEDVECRAILYPTLPLSEVGQDVTCNPRVGLVCRNNEQGLQQQCLDYKIRVRCCTCHPSTTSPTTSMTTTPVPPTSTPAPIVVSSTTTSPTTTTTTTPTTTPVPTTPTKTTPSTTTSPVTPTCPGIMTCDWSEWFNFGEPTTGPNGGEDESIQKIIAAGHGICSAPEDVECRAILYPTLPLSEVGQDVTCNPRVGLVCRNNEQGLQQQCLDYKIRVRCCTCHPSTTSPTTSMTTTPVPPTSTPAPIVVSSTTSPTTTTTTTPTTTPVPTTPTKTTPSTTTSPVTPTCPGIMTCDWSEWFNFGEPTTGPNGGEDESIQKIIAAGHGICSAPEDVECRAILYPTLPLSEVGQDVTCNPRVGLVCRNNEQGLQQQCLDYKIRVRCCTCHPSTTSPTTSMTTTPVPPTSTPAPIVSSTTSPTTTTTTTPTTTPVPTTPTKTTPSTTTSPVTPTCPGIMTCDWSEWFNFGEPTTGPDGGEDESIQKIIAAGHGICSAPEDVECRAILYPTLPLSEVGQDVTCNPRVGLVCRNNEQGLQQQCLDYKIRVRCCTCHPSTTSPTTSMTTTPVPPTSTPAPIVSSTTSPTTTTTTTPTTTPVPTTPTKTTPSTTTSPVTPTCPGIMTCDWSEWFNFGEPTTGPNGGEDESIQKIIAAGHGICSAPEDVECRAILYPTLPLSEVGQDVTCNPRVGLVCRNNEQGLQQQCLDYKIRVRCCTCHPSTTSPTTSMTTTPVPPTSTPAPIVVSSTTTSPTTTTTTTPTTTPVPTTPTKTTPSTTTSPVTPTCPGIMTCDWSEWFNFGEPTTGPNGGEDESIQKIIAAGHGICSAPEDVECRAILYPTLPLSEVGQDVTCNPRVGLVCRNNEQGLQQQCLDYKIRVRCCTCHPSTTSPTTSMTTTPVPPTSTPAPIVSSTTSPTTTTTTTPTTTPVPTTPTKTTPSTTTSPVTPTCPGIMTCDWSEWFNFGEPTTGPNGGEDESIQKIIAAGHGICSAPEDVECRAILYPTLPLSEVGQDVTCNPRVGLVCRNNEQGLQQQCLDYKIRVRCCTCHPSTTSPTTSMTTTPVPPTSTPAPIVVSSTTTSPTTTTTTTTPPIITPVPTTVTTSDSVKTHRTTPPHTAPSIVCVCHYNGIDYRAGSIIYNVSDHDGWCFIGHCKQQSNGSCHVAVTKPNYCNESTTTAVPTPTESTTQQSSTASTAKPPFPVIKECNGIIPPRKVHHEIPFNMCMKLSLKHYCVKMSSWLYILI</sequence>
<feature type="compositionally biased region" description="Low complexity" evidence="5">
    <location>
        <begin position="857"/>
        <end position="896"/>
    </location>
</feature>
<feature type="region of interest" description="Disordered" evidence="5">
    <location>
        <begin position="1498"/>
        <end position="1554"/>
    </location>
</feature>
<dbReference type="PANTHER" id="PTHR15031:SF4">
    <property type="entry name" value="CARTILAGE INTERMEDIATE LAYER PROTEIN 1"/>
    <property type="match status" value="1"/>
</dbReference>
<feature type="compositionally biased region" description="Low complexity" evidence="5">
    <location>
        <begin position="1515"/>
        <end position="1554"/>
    </location>
</feature>